<organism evidence="7 8">
    <name type="scientific">Glycomyces paridis</name>
    <dbReference type="NCBI Taxonomy" id="2126555"/>
    <lineage>
        <taxon>Bacteria</taxon>
        <taxon>Bacillati</taxon>
        <taxon>Actinomycetota</taxon>
        <taxon>Actinomycetes</taxon>
        <taxon>Glycomycetales</taxon>
        <taxon>Glycomycetaceae</taxon>
        <taxon>Glycomyces</taxon>
    </lineage>
</organism>
<evidence type="ECO:0000256" key="4">
    <source>
        <dbReference type="ARBA" id="ARBA00022842"/>
    </source>
</evidence>
<protein>
    <submittedName>
        <fullName evidence="7">NUDIX domain-containing protein</fullName>
    </submittedName>
</protein>
<reference evidence="7 8" key="1">
    <citation type="journal article" date="2018" name="Int. J. Syst. Evol. Microbiol.">
        <title>Glycomyces paridis sp. nov., isolated from the medicinal plant Paris polyphylla.</title>
        <authorList>
            <person name="Fang X.M."/>
            <person name="Bai J.L."/>
            <person name="Su J."/>
            <person name="Zhao L.L."/>
            <person name="Liu H.Y."/>
            <person name="Ma B.P."/>
            <person name="Zhang Y.Q."/>
            <person name="Yu L.Y."/>
        </authorList>
    </citation>
    <scope>NUCLEOTIDE SEQUENCE [LARGE SCALE GENOMIC DNA]</scope>
    <source>
        <strain evidence="7 8">CPCC 204357</strain>
    </source>
</reference>
<gene>
    <name evidence="7" type="ORF">E9998_16525</name>
</gene>
<dbReference type="PANTHER" id="PTHR43046">
    <property type="entry name" value="GDP-MANNOSE MANNOSYL HYDROLASE"/>
    <property type="match status" value="1"/>
</dbReference>
<dbReference type="EMBL" id="STGX01000012">
    <property type="protein sequence ID" value="THV27076.1"/>
    <property type="molecule type" value="Genomic_DNA"/>
</dbReference>
<dbReference type="InterPro" id="IPR000086">
    <property type="entry name" value="NUDIX_hydrolase_dom"/>
</dbReference>
<dbReference type="InterPro" id="IPR020084">
    <property type="entry name" value="NUDIX_hydrolase_CS"/>
</dbReference>
<dbReference type="CDD" id="cd04685">
    <property type="entry name" value="NUDIX_Hydrolase"/>
    <property type="match status" value="1"/>
</dbReference>
<evidence type="ECO:0000256" key="2">
    <source>
        <dbReference type="ARBA" id="ARBA00005582"/>
    </source>
</evidence>
<dbReference type="Proteomes" id="UP000305792">
    <property type="component" value="Unassembled WGS sequence"/>
</dbReference>
<dbReference type="PANTHER" id="PTHR43046:SF12">
    <property type="entry name" value="GDP-MANNOSE MANNOSYL HYDROLASE"/>
    <property type="match status" value="1"/>
</dbReference>
<dbReference type="PRINTS" id="PR00502">
    <property type="entry name" value="NUDIXFAMILY"/>
</dbReference>
<comment type="cofactor">
    <cofactor evidence="1">
        <name>Mg(2+)</name>
        <dbReference type="ChEBI" id="CHEBI:18420"/>
    </cofactor>
</comment>
<evidence type="ECO:0000313" key="7">
    <source>
        <dbReference type="EMBL" id="THV27076.1"/>
    </source>
</evidence>
<dbReference type="InterPro" id="IPR015797">
    <property type="entry name" value="NUDIX_hydrolase-like_dom_sf"/>
</dbReference>
<dbReference type="Gene3D" id="3.90.79.10">
    <property type="entry name" value="Nucleoside Triphosphate Pyrophosphohydrolase"/>
    <property type="match status" value="1"/>
</dbReference>
<comment type="caution">
    <text evidence="7">The sequence shown here is derived from an EMBL/GenBank/DDBJ whole genome shotgun (WGS) entry which is preliminary data.</text>
</comment>
<sequence length="190" mass="20914">MSAEGEPETVRRRCARVLLVDDEDRVLLFYSRDYMGPGVEYFVTPGGGLDPGETLEEGAVREVFEETGLRLDPGGLGPVVAEAAGVWSDGPELEIHSEDVYFFQRVAHFDPVRDRLEEVEQAEFTAARWLTPGEVAAADALVFPAGIADLLKDLTGGTGPVAPVRLAWGAWRWNADRDWTPTERASILDR</sequence>
<dbReference type="PROSITE" id="PS51462">
    <property type="entry name" value="NUDIX"/>
    <property type="match status" value="1"/>
</dbReference>
<evidence type="ECO:0000256" key="1">
    <source>
        <dbReference type="ARBA" id="ARBA00001946"/>
    </source>
</evidence>
<dbReference type="Pfam" id="PF00293">
    <property type="entry name" value="NUDIX"/>
    <property type="match status" value="1"/>
</dbReference>
<dbReference type="GO" id="GO:0016787">
    <property type="term" value="F:hydrolase activity"/>
    <property type="evidence" value="ECO:0007669"/>
    <property type="project" value="UniProtKB-KW"/>
</dbReference>
<dbReference type="InterPro" id="IPR020476">
    <property type="entry name" value="Nudix_hydrolase"/>
</dbReference>
<dbReference type="PROSITE" id="PS00893">
    <property type="entry name" value="NUDIX_BOX"/>
    <property type="match status" value="1"/>
</dbReference>
<keyword evidence="8" id="KW-1185">Reference proteome</keyword>
<dbReference type="RefSeq" id="WP_136530796.1">
    <property type="nucleotide sequence ID" value="NZ_STGX01000012.1"/>
</dbReference>
<keyword evidence="3 5" id="KW-0378">Hydrolase</keyword>
<accession>A0A4V4HNR1</accession>
<dbReference type="OrthoDB" id="9804442at2"/>
<name>A0A4V4HNR1_9ACTN</name>
<evidence type="ECO:0000313" key="8">
    <source>
        <dbReference type="Proteomes" id="UP000305792"/>
    </source>
</evidence>
<dbReference type="AlphaFoldDB" id="A0A4V4HNR1"/>
<dbReference type="SUPFAM" id="SSF55811">
    <property type="entry name" value="Nudix"/>
    <property type="match status" value="1"/>
</dbReference>
<evidence type="ECO:0000256" key="3">
    <source>
        <dbReference type="ARBA" id="ARBA00022801"/>
    </source>
</evidence>
<comment type="similarity">
    <text evidence="2 5">Belongs to the Nudix hydrolase family.</text>
</comment>
<feature type="domain" description="Nudix hydrolase" evidence="6">
    <location>
        <begin position="10"/>
        <end position="153"/>
    </location>
</feature>
<proteinExistence type="inferred from homology"/>
<evidence type="ECO:0000259" key="6">
    <source>
        <dbReference type="PROSITE" id="PS51462"/>
    </source>
</evidence>
<evidence type="ECO:0000256" key="5">
    <source>
        <dbReference type="RuleBase" id="RU003476"/>
    </source>
</evidence>
<keyword evidence="4" id="KW-0460">Magnesium</keyword>